<dbReference type="InterPro" id="IPR006553">
    <property type="entry name" value="Leu-rich_rpt_Cys-con_subtyp"/>
</dbReference>
<sequence>MPACSDVRLRWFIIDRFVKALGRHDLPGLRGLLEGFNYYDRARVKEVGADRAAAEWIVRCEGEIKFDKFKKYISDYNKLIKETADIDPRVPSEQVHLVSINACDASITGYGCRHFAGLHHLIDVRFIRCRNLHDYGLEYMCDAVAKSLKYLQIESCPRITEFGLEHLTKLTNLESLILHDLHRVHGQDDVRKLLNSALPKCNIQYS</sequence>
<organism evidence="1 2">
    <name type="scientific">Gnathostoma spinigerum</name>
    <dbReference type="NCBI Taxonomy" id="75299"/>
    <lineage>
        <taxon>Eukaryota</taxon>
        <taxon>Metazoa</taxon>
        <taxon>Ecdysozoa</taxon>
        <taxon>Nematoda</taxon>
        <taxon>Chromadorea</taxon>
        <taxon>Rhabditida</taxon>
        <taxon>Spirurina</taxon>
        <taxon>Gnathostomatomorpha</taxon>
        <taxon>Gnathostomatoidea</taxon>
        <taxon>Gnathostomatidae</taxon>
        <taxon>Gnathostoma</taxon>
    </lineage>
</organism>
<protein>
    <recommendedName>
        <fullName evidence="3">ATP synthase subunit s, mitochondrial</fullName>
    </recommendedName>
</protein>
<accession>A0ABD6EL65</accession>
<dbReference type="Gene3D" id="3.80.10.10">
    <property type="entry name" value="Ribonuclease Inhibitor"/>
    <property type="match status" value="1"/>
</dbReference>
<name>A0ABD6EL65_9BILA</name>
<dbReference type="SUPFAM" id="SSF52047">
    <property type="entry name" value="RNI-like"/>
    <property type="match status" value="1"/>
</dbReference>
<dbReference type="AlphaFoldDB" id="A0ABD6EL65"/>
<dbReference type="SMART" id="SM00367">
    <property type="entry name" value="LRR_CC"/>
    <property type="match status" value="2"/>
</dbReference>
<reference evidence="1 2" key="1">
    <citation type="submission" date="2024-08" db="EMBL/GenBank/DDBJ databases">
        <title>Gnathostoma spinigerum genome.</title>
        <authorList>
            <person name="Gonzalez-Bertolin B."/>
            <person name="Monzon S."/>
            <person name="Zaballos A."/>
            <person name="Jimenez P."/>
            <person name="Dekumyoy P."/>
            <person name="Varona S."/>
            <person name="Cuesta I."/>
            <person name="Sumanam S."/>
            <person name="Adisakwattana P."/>
            <person name="Gasser R.B."/>
            <person name="Hernandez-Gonzalez A."/>
            <person name="Young N.D."/>
            <person name="Perteguer M.J."/>
        </authorList>
    </citation>
    <scope>NUCLEOTIDE SEQUENCE [LARGE SCALE GENOMIC DNA]</scope>
    <source>
        <strain evidence="1">AL3</strain>
        <tissue evidence="1">Liver</tissue>
    </source>
</reference>
<dbReference type="InterPro" id="IPR032675">
    <property type="entry name" value="LRR_dom_sf"/>
</dbReference>
<proteinExistence type="predicted"/>
<dbReference type="Proteomes" id="UP001608902">
    <property type="component" value="Unassembled WGS sequence"/>
</dbReference>
<keyword evidence="2" id="KW-1185">Reference proteome</keyword>
<dbReference type="EMBL" id="JBGFUD010005350">
    <property type="protein sequence ID" value="MFH4980290.1"/>
    <property type="molecule type" value="Genomic_DNA"/>
</dbReference>
<comment type="caution">
    <text evidence="1">The sequence shown here is derived from an EMBL/GenBank/DDBJ whole genome shotgun (WGS) entry which is preliminary data.</text>
</comment>
<gene>
    <name evidence="1" type="ORF">AB6A40_006999</name>
</gene>
<evidence type="ECO:0008006" key="3">
    <source>
        <dbReference type="Google" id="ProtNLM"/>
    </source>
</evidence>
<evidence type="ECO:0000313" key="1">
    <source>
        <dbReference type="EMBL" id="MFH4980290.1"/>
    </source>
</evidence>
<evidence type="ECO:0000313" key="2">
    <source>
        <dbReference type="Proteomes" id="UP001608902"/>
    </source>
</evidence>